<gene>
    <name evidence="1" type="ORF">DNHGIG_30250</name>
</gene>
<organism evidence="1 2">
    <name type="scientific">Collibacillus ludicampi</name>
    <dbReference type="NCBI Taxonomy" id="2771369"/>
    <lineage>
        <taxon>Bacteria</taxon>
        <taxon>Bacillati</taxon>
        <taxon>Bacillota</taxon>
        <taxon>Bacilli</taxon>
        <taxon>Bacillales</taxon>
        <taxon>Alicyclobacillaceae</taxon>
        <taxon>Collibacillus</taxon>
    </lineage>
</organism>
<comment type="caution">
    <text evidence="1">The sequence shown here is derived from an EMBL/GenBank/DDBJ whole genome shotgun (WGS) entry which is preliminary data.</text>
</comment>
<dbReference type="RefSeq" id="WP_282200447.1">
    <property type="nucleotide sequence ID" value="NZ_BOQE01000001.1"/>
</dbReference>
<dbReference type="AlphaFoldDB" id="A0AAV4LI23"/>
<dbReference type="SUPFAM" id="SSF53335">
    <property type="entry name" value="S-adenosyl-L-methionine-dependent methyltransferases"/>
    <property type="match status" value="1"/>
</dbReference>
<sequence length="126" mass="14360">MSLAKKLFIKSGYRLTVVNAPAHFTLPLNELTDQVEVSDELDGIFDFVLAFAHSQEELISFVPKILPHLKEDATFWVAYPKKSSKIKSDLSRDQGWEVLKEAGYEGVSLISIDETWSAMRFRKPKK</sequence>
<dbReference type="EMBL" id="BOQE01000001">
    <property type="protein sequence ID" value="GIM47476.1"/>
    <property type="molecule type" value="Genomic_DNA"/>
</dbReference>
<name>A0AAV4LI23_9BACL</name>
<dbReference type="InterPro" id="IPR029063">
    <property type="entry name" value="SAM-dependent_MTases_sf"/>
</dbReference>
<evidence type="ECO:0008006" key="3">
    <source>
        <dbReference type="Google" id="ProtNLM"/>
    </source>
</evidence>
<proteinExistence type="predicted"/>
<protein>
    <recommendedName>
        <fullName evidence="3">DUF3052 domain-containing protein</fullName>
    </recommendedName>
</protein>
<accession>A0AAV4LI23</accession>
<keyword evidence="2" id="KW-1185">Reference proteome</keyword>
<evidence type="ECO:0000313" key="1">
    <source>
        <dbReference type="EMBL" id="GIM47476.1"/>
    </source>
</evidence>
<evidence type="ECO:0000313" key="2">
    <source>
        <dbReference type="Proteomes" id="UP001057291"/>
    </source>
</evidence>
<dbReference type="Proteomes" id="UP001057291">
    <property type="component" value="Unassembled WGS sequence"/>
</dbReference>
<reference evidence="1" key="1">
    <citation type="journal article" date="2023" name="Int. J. Syst. Evol. Microbiol.">
        <title>Collibacillus ludicampi gen. nov., sp. nov., a new soil bacterium of the family Alicyclobacillaceae.</title>
        <authorList>
            <person name="Jojima T."/>
            <person name="Ioku Y."/>
            <person name="Fukuta Y."/>
            <person name="Shirasaka N."/>
            <person name="Matsumura Y."/>
            <person name="Mori M."/>
        </authorList>
    </citation>
    <scope>NUCLEOTIDE SEQUENCE</scope>
    <source>
        <strain evidence="1">TP075</strain>
    </source>
</reference>